<dbReference type="Gene3D" id="1.25.40.10">
    <property type="entry name" value="Tetratricopeptide repeat domain"/>
    <property type="match status" value="1"/>
</dbReference>
<dbReference type="HOGENOM" id="CLU_595617_0_0_6"/>
<dbReference type="SMART" id="SM00671">
    <property type="entry name" value="SEL1"/>
    <property type="match status" value="4"/>
</dbReference>
<dbReference type="AlphaFoldDB" id="S6AGR9"/>
<keyword evidence="2" id="KW-1185">Reference proteome</keyword>
<gene>
    <name evidence="1" type="primary">algK</name>
    <name evidence="1" type="ORF">PCA10_38200</name>
</gene>
<dbReference type="EMBL" id="AP013068">
    <property type="protein sequence ID" value="BAN49552.1"/>
    <property type="molecule type" value="Genomic_DNA"/>
</dbReference>
<dbReference type="InterPro" id="IPR050767">
    <property type="entry name" value="Sel1_AlgK"/>
</dbReference>
<reference evidence="1 2" key="1">
    <citation type="journal article" date="2013" name="Genome Announc.">
        <title>Complete Genome Sequence of the Carbazole Degrader Pseudomonas resinovorans Strain CA10 (NBRC 106553).</title>
        <authorList>
            <person name="Shintani M."/>
            <person name="Hosoyama A."/>
            <person name="Ohji S."/>
            <person name="Tsuchikane K."/>
            <person name="Takarada H."/>
            <person name="Yamazoe A."/>
            <person name="Fujita N."/>
            <person name="Nojiri H."/>
        </authorList>
    </citation>
    <scope>NUCLEOTIDE SEQUENCE [LARGE SCALE GENOMIC DNA]</scope>
    <source>
        <strain evidence="1 2">NBRC 106553</strain>
    </source>
</reference>
<dbReference type="Proteomes" id="UP000015503">
    <property type="component" value="Chromosome"/>
</dbReference>
<dbReference type="PANTHER" id="PTHR11102:SF160">
    <property type="entry name" value="ERAD-ASSOCIATED E3 UBIQUITIN-PROTEIN LIGASE COMPONENT HRD3"/>
    <property type="match status" value="1"/>
</dbReference>
<evidence type="ECO:0000313" key="1">
    <source>
        <dbReference type="EMBL" id="BAN49552.1"/>
    </source>
</evidence>
<proteinExistence type="predicted"/>
<dbReference type="STRING" id="1245471.PCA10_38200"/>
<dbReference type="PANTHER" id="PTHR11102">
    <property type="entry name" value="SEL-1-LIKE PROTEIN"/>
    <property type="match status" value="1"/>
</dbReference>
<dbReference type="PATRIC" id="fig|1245471.3.peg.3861"/>
<protein>
    <submittedName>
        <fullName evidence="1">Alginate biosynthesis protein AlgK</fullName>
    </submittedName>
</protein>
<dbReference type="SUPFAM" id="SSF81901">
    <property type="entry name" value="HCP-like"/>
    <property type="match status" value="2"/>
</dbReference>
<dbReference type="KEGG" id="pre:PCA10_38200"/>
<dbReference type="InterPro" id="IPR006597">
    <property type="entry name" value="Sel1-like"/>
</dbReference>
<name>S6AGR9_METRE</name>
<sequence length="452" mass="48673">MGCGLLLGCAGLPDQQLAREAMARGDSETARQNYEALAGKGYADAQTALGDMAAGSRDPSRVAEAESLYRQAAPSSVRAQSRLGRLLSRQGGASDDQLKEAESLLNQAIAQGEYSAVVPLTTLYLNYPQLSPALDPQQLVDGWRAQGIGEAELAQILIYRSQGSYTAHLAEIEAKCQAQLALQDVCYLELATVYRLRQQPEAMEQLLTRLRGAYAASLVPPTRVESVALALADPSIPAPAELSLAKALLDEIAPAYPGAWASLAKLLYDYPALGGTEEMLGDLERGRGAGDSRAELLTGRLYYDGRLLPMDPHLAEAHLLRAAAEQPAANYYLGQLYRRGLLGEVRPQDALDRLLLAARAGHSTADLALAQMFSESLGVKVDRVNAYVFARMAASRAQPEATRLLATLEPAMSAAERQRAAQLLEEEQGTRQVVDPVRLARIQPLQNGVDLL</sequence>
<evidence type="ECO:0000313" key="2">
    <source>
        <dbReference type="Proteomes" id="UP000015503"/>
    </source>
</evidence>
<dbReference type="eggNOG" id="COG0790">
    <property type="taxonomic scope" value="Bacteria"/>
</dbReference>
<organism evidence="1 2">
    <name type="scientific">Metapseudomonas resinovorans NBRC 106553</name>
    <dbReference type="NCBI Taxonomy" id="1245471"/>
    <lineage>
        <taxon>Bacteria</taxon>
        <taxon>Pseudomonadati</taxon>
        <taxon>Pseudomonadota</taxon>
        <taxon>Gammaproteobacteria</taxon>
        <taxon>Pseudomonadales</taxon>
        <taxon>Pseudomonadaceae</taxon>
        <taxon>Metapseudomonas</taxon>
    </lineage>
</organism>
<accession>S6AGR9</accession>
<dbReference type="InterPro" id="IPR011990">
    <property type="entry name" value="TPR-like_helical_dom_sf"/>
</dbReference>